<dbReference type="EMBL" id="JAUOZS010000001">
    <property type="protein sequence ID" value="MDT8903863.1"/>
    <property type="molecule type" value="Genomic_DNA"/>
</dbReference>
<dbReference type="Pfam" id="PF00534">
    <property type="entry name" value="Glycos_transf_1"/>
    <property type="match status" value="1"/>
</dbReference>
<comment type="caution">
    <text evidence="2">The sequence shown here is derived from an EMBL/GenBank/DDBJ whole genome shotgun (WGS) entry which is preliminary data.</text>
</comment>
<feature type="domain" description="Glycosyl transferase family 1" evidence="1">
    <location>
        <begin position="205"/>
        <end position="373"/>
    </location>
</feature>
<keyword evidence="3" id="KW-1185">Reference proteome</keyword>
<dbReference type="EC" id="2.4.-.-" evidence="2"/>
<evidence type="ECO:0000313" key="2">
    <source>
        <dbReference type="EMBL" id="MDT8903863.1"/>
    </source>
</evidence>
<dbReference type="InterPro" id="IPR001296">
    <property type="entry name" value="Glyco_trans_1"/>
</dbReference>
<organism evidence="2 3">
    <name type="scientific">Anaeroselena agilis</name>
    <dbReference type="NCBI Taxonomy" id="3063788"/>
    <lineage>
        <taxon>Bacteria</taxon>
        <taxon>Bacillati</taxon>
        <taxon>Bacillota</taxon>
        <taxon>Negativicutes</taxon>
        <taxon>Acetonemataceae</taxon>
        <taxon>Anaeroselena</taxon>
    </lineage>
</organism>
<dbReference type="RefSeq" id="WP_413782305.1">
    <property type="nucleotide sequence ID" value="NZ_JAUOZS010000001.1"/>
</dbReference>
<dbReference type="SUPFAM" id="SSF53756">
    <property type="entry name" value="UDP-Glycosyltransferase/glycogen phosphorylase"/>
    <property type="match status" value="1"/>
</dbReference>
<name>A0ABU3P4B8_9FIRM</name>
<dbReference type="PANTHER" id="PTHR12526">
    <property type="entry name" value="GLYCOSYLTRANSFERASE"/>
    <property type="match status" value="1"/>
</dbReference>
<evidence type="ECO:0000259" key="1">
    <source>
        <dbReference type="Pfam" id="PF00534"/>
    </source>
</evidence>
<proteinExistence type="predicted"/>
<dbReference type="PANTHER" id="PTHR12526:SF630">
    <property type="entry name" value="GLYCOSYLTRANSFERASE"/>
    <property type="match status" value="1"/>
</dbReference>
<keyword evidence="2" id="KW-0808">Transferase</keyword>
<accession>A0ABU3P4B8</accession>
<protein>
    <submittedName>
        <fullName evidence="2">Glycosyltransferase family 4 protein</fullName>
        <ecNumber evidence="2">2.4.-.-</ecNumber>
    </submittedName>
</protein>
<gene>
    <name evidence="2" type="ORF">Q4T40_21745</name>
</gene>
<keyword evidence="2" id="KW-0328">Glycosyltransferase</keyword>
<sequence length="402" mass="44165">MKIAFITSSLPCGPGESFIITEIKELQRQGHSILNIPMCPRGHIVHRETEQINSLVAPLFSVAIMMGALRTLLSAPGRSSKCLAWIFRSRNLLTFLKNFAVFPKALWLADYIRRQNFTHLHVHWLATSATLCMIAAEITGLPWSFTAHRGDIVLNNLLTLKMTKATFGRCISLKSKALVEMLSGGDKDGKLNVIHMGIEMPQLPAPVRSPREKNVILSPASLIPVKGHCNLLSAAKILIEQGVNFELWLAGEGELRNRLAKQVMSQGLENHVKFLGQVSHDTLMGYYAQGLIAFTVLASVDLGNGEHEGIPVALMEAMAYGIPVVATATGGIPELVSDGGILVPQQDPDSLAQAIGKLLEDRHIWFRLSQDARQVVERDFNVVVTARKLYELIAAIPYSTPK</sequence>
<evidence type="ECO:0000313" key="3">
    <source>
        <dbReference type="Proteomes" id="UP001254848"/>
    </source>
</evidence>
<dbReference type="Gene3D" id="3.40.50.2000">
    <property type="entry name" value="Glycogen Phosphorylase B"/>
    <property type="match status" value="2"/>
</dbReference>
<dbReference type="Proteomes" id="UP001254848">
    <property type="component" value="Unassembled WGS sequence"/>
</dbReference>
<dbReference type="GO" id="GO:0016757">
    <property type="term" value="F:glycosyltransferase activity"/>
    <property type="evidence" value="ECO:0007669"/>
    <property type="project" value="UniProtKB-KW"/>
</dbReference>
<reference evidence="2 3" key="1">
    <citation type="submission" date="2023-07" db="EMBL/GenBank/DDBJ databases">
        <title>The novel representative of Negativicutes class, Anaeroselena agilis gen. nov. sp. nov.</title>
        <authorList>
            <person name="Prokofeva M.I."/>
            <person name="Elcheninov A.G."/>
            <person name="Klyukina A."/>
            <person name="Kublanov I.V."/>
            <person name="Frolov E.N."/>
            <person name="Podosokorskaya O.A."/>
        </authorList>
    </citation>
    <scope>NUCLEOTIDE SEQUENCE [LARGE SCALE GENOMIC DNA]</scope>
    <source>
        <strain evidence="2 3">4137-cl</strain>
    </source>
</reference>
<dbReference type="CDD" id="cd03801">
    <property type="entry name" value="GT4_PimA-like"/>
    <property type="match status" value="1"/>
</dbReference>